<evidence type="ECO:0000259" key="2">
    <source>
        <dbReference type="PROSITE" id="PS50943"/>
    </source>
</evidence>
<protein>
    <recommendedName>
        <fullName evidence="2">HTH cro/C1-type domain-containing protein</fullName>
    </recommendedName>
</protein>
<dbReference type="CDD" id="cd00093">
    <property type="entry name" value="HTH_XRE"/>
    <property type="match status" value="1"/>
</dbReference>
<dbReference type="InterPro" id="IPR001387">
    <property type="entry name" value="Cro/C1-type_HTH"/>
</dbReference>
<dbReference type="AlphaFoldDB" id="A0A8S8X914"/>
<organism evidence="3 4">
    <name type="scientific">Roseiterribacter gracilis</name>
    <dbReference type="NCBI Taxonomy" id="2812848"/>
    <lineage>
        <taxon>Bacteria</taxon>
        <taxon>Pseudomonadati</taxon>
        <taxon>Pseudomonadota</taxon>
        <taxon>Alphaproteobacteria</taxon>
        <taxon>Rhodospirillales</taxon>
        <taxon>Roseiterribacteraceae</taxon>
        <taxon>Roseiterribacter</taxon>
    </lineage>
</organism>
<dbReference type="Pfam" id="PF01381">
    <property type="entry name" value="HTH_3"/>
    <property type="match status" value="1"/>
</dbReference>
<reference evidence="3" key="1">
    <citation type="submission" date="2021-02" db="EMBL/GenBank/DDBJ databases">
        <title>Genome sequence of Rhodospirillales sp. strain TMPK1 isolated from soil.</title>
        <authorList>
            <person name="Nakai R."/>
            <person name="Kusada H."/>
            <person name="Tamaki H."/>
        </authorList>
    </citation>
    <scope>NUCLEOTIDE SEQUENCE</scope>
    <source>
        <strain evidence="3">TMPK1</strain>
    </source>
</reference>
<dbReference type="Proteomes" id="UP000681075">
    <property type="component" value="Unassembled WGS sequence"/>
</dbReference>
<dbReference type="GO" id="GO:0003700">
    <property type="term" value="F:DNA-binding transcription factor activity"/>
    <property type="evidence" value="ECO:0007669"/>
    <property type="project" value="TreeGrafter"/>
</dbReference>
<dbReference type="InterPro" id="IPR050807">
    <property type="entry name" value="TransReg_Diox_bact_type"/>
</dbReference>
<dbReference type="PROSITE" id="PS50943">
    <property type="entry name" value="HTH_CROC1"/>
    <property type="match status" value="1"/>
</dbReference>
<dbReference type="PANTHER" id="PTHR46797">
    <property type="entry name" value="HTH-TYPE TRANSCRIPTIONAL REGULATOR"/>
    <property type="match status" value="1"/>
</dbReference>
<evidence type="ECO:0000313" key="4">
    <source>
        <dbReference type="Proteomes" id="UP000681075"/>
    </source>
</evidence>
<dbReference type="InterPro" id="IPR010982">
    <property type="entry name" value="Lambda_DNA-bd_dom_sf"/>
</dbReference>
<dbReference type="GO" id="GO:0003677">
    <property type="term" value="F:DNA binding"/>
    <property type="evidence" value="ECO:0007669"/>
    <property type="project" value="UniProtKB-KW"/>
</dbReference>
<dbReference type="Gene3D" id="1.10.260.40">
    <property type="entry name" value="lambda repressor-like DNA-binding domains"/>
    <property type="match status" value="1"/>
</dbReference>
<keyword evidence="1" id="KW-0238">DNA-binding</keyword>
<sequence>MSDTAERAEHLFAQNLRRLRTEADLSQQDLADSTGIGKGRLSEYERGARSCNIGTLARLAEALDVPISAFFEEEKPARKRTK</sequence>
<dbReference type="SUPFAM" id="SSF47413">
    <property type="entry name" value="lambda repressor-like DNA-binding domains"/>
    <property type="match status" value="1"/>
</dbReference>
<dbReference type="PANTHER" id="PTHR46797:SF1">
    <property type="entry name" value="METHYLPHOSPHONATE SYNTHASE"/>
    <property type="match status" value="1"/>
</dbReference>
<proteinExistence type="predicted"/>
<dbReference type="GO" id="GO:0005829">
    <property type="term" value="C:cytosol"/>
    <property type="evidence" value="ECO:0007669"/>
    <property type="project" value="TreeGrafter"/>
</dbReference>
<keyword evidence="4" id="KW-1185">Reference proteome</keyword>
<comment type="caution">
    <text evidence="3">The sequence shown here is derived from an EMBL/GenBank/DDBJ whole genome shotgun (WGS) entry which is preliminary data.</text>
</comment>
<name>A0A8S8X914_9PROT</name>
<dbReference type="SMART" id="SM00530">
    <property type="entry name" value="HTH_XRE"/>
    <property type="match status" value="1"/>
</dbReference>
<feature type="domain" description="HTH cro/C1-type" evidence="2">
    <location>
        <begin position="16"/>
        <end position="70"/>
    </location>
</feature>
<dbReference type="EMBL" id="BOPV01000001">
    <property type="protein sequence ID" value="GIL39224.1"/>
    <property type="molecule type" value="Genomic_DNA"/>
</dbReference>
<accession>A0A8S8X914</accession>
<evidence type="ECO:0000256" key="1">
    <source>
        <dbReference type="ARBA" id="ARBA00023125"/>
    </source>
</evidence>
<evidence type="ECO:0000313" key="3">
    <source>
        <dbReference type="EMBL" id="GIL39224.1"/>
    </source>
</evidence>
<gene>
    <name evidence="3" type="ORF">TMPK1_14610</name>
</gene>